<feature type="compositionally biased region" description="Low complexity" evidence="1">
    <location>
        <begin position="59"/>
        <end position="76"/>
    </location>
</feature>
<accession>A0A2P7ZKG3</accession>
<proteinExistence type="predicted"/>
<dbReference type="AlphaFoldDB" id="A0A2P7ZKG3"/>
<dbReference type="OrthoDB" id="4147798at2759"/>
<feature type="region of interest" description="Disordered" evidence="1">
    <location>
        <begin position="1"/>
        <end position="140"/>
    </location>
</feature>
<evidence type="ECO:0000313" key="3">
    <source>
        <dbReference type="Proteomes" id="UP000243723"/>
    </source>
</evidence>
<gene>
    <name evidence="2" type="ORF">B9Z65_88</name>
</gene>
<dbReference type="EMBL" id="NHZQ01000174">
    <property type="protein sequence ID" value="PSK48677.1"/>
    <property type="molecule type" value="Genomic_DNA"/>
</dbReference>
<name>A0A2P7ZKG3_9PEZI</name>
<sequence>MGQTHNRKRTRSRPRSRNPNYLRDFSSMSAPYSYSMPPPPPISATVSTPPTLPPRPHRSTSIYSTTSSSWSDQTISPLDSNPISMGTEFRPTPTAPRAFYQHNAPTTTISKRRQRKESGDPAVESAAKRKRIFGSDTGDEEGELCGPMLKVVWDLFEGYDYEDTY</sequence>
<feature type="compositionally biased region" description="Basic residues" evidence="1">
    <location>
        <begin position="1"/>
        <end position="16"/>
    </location>
</feature>
<dbReference type="Proteomes" id="UP000243723">
    <property type="component" value="Unassembled WGS sequence"/>
</dbReference>
<evidence type="ECO:0000313" key="2">
    <source>
        <dbReference type="EMBL" id="PSK48677.1"/>
    </source>
</evidence>
<feature type="compositionally biased region" description="Low complexity" evidence="1">
    <location>
        <begin position="26"/>
        <end position="35"/>
    </location>
</feature>
<reference evidence="2 3" key="1">
    <citation type="submission" date="2017-05" db="EMBL/GenBank/DDBJ databases">
        <title>Draft genome sequence of Elsinoe australis.</title>
        <authorList>
            <person name="Cheng Q."/>
        </authorList>
    </citation>
    <scope>NUCLEOTIDE SEQUENCE [LARGE SCALE GENOMIC DNA]</scope>
    <source>
        <strain evidence="2 3">NL1</strain>
    </source>
</reference>
<organism evidence="2 3">
    <name type="scientific">Elsinoe australis</name>
    <dbReference type="NCBI Taxonomy" id="40998"/>
    <lineage>
        <taxon>Eukaryota</taxon>
        <taxon>Fungi</taxon>
        <taxon>Dikarya</taxon>
        <taxon>Ascomycota</taxon>
        <taxon>Pezizomycotina</taxon>
        <taxon>Dothideomycetes</taxon>
        <taxon>Dothideomycetidae</taxon>
        <taxon>Myriangiales</taxon>
        <taxon>Elsinoaceae</taxon>
        <taxon>Elsinoe</taxon>
    </lineage>
</organism>
<comment type="caution">
    <text evidence="2">The sequence shown here is derived from an EMBL/GenBank/DDBJ whole genome shotgun (WGS) entry which is preliminary data.</text>
</comment>
<evidence type="ECO:0000256" key="1">
    <source>
        <dbReference type="SAM" id="MobiDB-lite"/>
    </source>
</evidence>
<protein>
    <submittedName>
        <fullName evidence="2">Uncharacterized protein</fullName>
    </submittedName>
</protein>
<keyword evidence="3" id="KW-1185">Reference proteome</keyword>